<evidence type="ECO:0008006" key="4">
    <source>
        <dbReference type="Google" id="ProtNLM"/>
    </source>
</evidence>
<evidence type="ECO:0000256" key="1">
    <source>
        <dbReference type="SAM" id="MobiDB-lite"/>
    </source>
</evidence>
<sequence>MTGHETRPFAEGRVENPEGIQATQGERSEERLGESSHVTESGTFASTSRHSAGGSQYDGAREKLESLCREYLAGNITRAEAVLTGTLDIIERTISDGEKQELQKYLIEITDKGKGAEERHSTPEREGGDLLEQILGERNREGGVNRDVELNEEDRIRVGKKSGDTGGSGERAGKRVREEDLPWFSSTQQAKARLTDSMVESRTLLRKYRDDINTVTESAQGAPDGPMGFPASEWKNILSGRAVNLDAVLSGIHTFKPLPESVGRVGPFEIRTEGAETSKRIQTAAQWISAWDETAQATEVAFPHRSAELRDYGRTIRKLSEVASEEERLCHSPMISPSNISTPRISCPSEPRSSQEEEKDNAGKGKNSCVEALMGRGALTATADSNMVVDSVETQDMDEWSVLKESRGMITRPRFLRFNCWNIDGRSLPRVITWTLTAEPLPKTPQLSPTHPVSILLKRRPDLFPIVTPIKVKAFRSYLEKHPNRAFCESVCDGLEKGFWPWAEVDVEGYPLTHDELREPERDMEKQQFIRDQRDLEISKGHFSRSFGKELLPGMYSMPTFAVPKEGSKKFRLVTDQSAGRFPVNGMQTPHEHAFPMDNMVQLGERLLRAHNQLRPGEHLVLFKSDVSEAYRLIPMSPVWQTKQINTVDGERYVDHNNVFGGRRSGDTFIAFMSLVLWAAETVWHIPGLCNYIDDVFTAVNSRQWRKYEPYNTIYPEFQTRLLECCISKPIKNFEGPKMPTKANL</sequence>
<proteinExistence type="predicted"/>
<accession>A0A8H7FC77</accession>
<feature type="region of interest" description="Disordered" evidence="1">
    <location>
        <begin position="1"/>
        <end position="57"/>
    </location>
</feature>
<evidence type="ECO:0000313" key="2">
    <source>
        <dbReference type="EMBL" id="KAF7784940.1"/>
    </source>
</evidence>
<reference evidence="2 3" key="1">
    <citation type="journal article" name="Sci. Rep.">
        <title>Telomere-to-telomere assembled and centromere annotated genomes of the two main subspecies of the button mushroom Agaricus bisporus reveal especially polymorphic chromosome ends.</title>
        <authorList>
            <person name="Sonnenberg A.S.M."/>
            <person name="Sedaghat-Telgerd N."/>
            <person name="Lavrijssen B."/>
            <person name="Ohm R.A."/>
            <person name="Hendrickx P.M."/>
            <person name="Scholtmeijer K."/>
            <person name="Baars J.J.P."/>
            <person name="van Peer A."/>
        </authorList>
    </citation>
    <scope>NUCLEOTIDE SEQUENCE [LARGE SCALE GENOMIC DNA]</scope>
    <source>
        <strain evidence="2 3">H119_p4</strain>
    </source>
</reference>
<dbReference type="InterPro" id="IPR043502">
    <property type="entry name" value="DNA/RNA_pol_sf"/>
</dbReference>
<feature type="region of interest" description="Disordered" evidence="1">
    <location>
        <begin position="333"/>
        <end position="367"/>
    </location>
</feature>
<dbReference type="EMBL" id="JABXXO010000001">
    <property type="protein sequence ID" value="KAF7784940.1"/>
    <property type="molecule type" value="Genomic_DNA"/>
</dbReference>
<dbReference type="SUPFAM" id="SSF56672">
    <property type="entry name" value="DNA/RNA polymerases"/>
    <property type="match status" value="1"/>
</dbReference>
<feature type="compositionally biased region" description="Polar residues" evidence="1">
    <location>
        <begin position="38"/>
        <end position="54"/>
    </location>
</feature>
<feature type="compositionally biased region" description="Polar residues" evidence="1">
    <location>
        <begin position="335"/>
        <end position="344"/>
    </location>
</feature>
<organism evidence="2 3">
    <name type="scientific">Agaricus bisporus var. burnettii</name>
    <dbReference type="NCBI Taxonomy" id="192524"/>
    <lineage>
        <taxon>Eukaryota</taxon>
        <taxon>Fungi</taxon>
        <taxon>Dikarya</taxon>
        <taxon>Basidiomycota</taxon>
        <taxon>Agaricomycotina</taxon>
        <taxon>Agaricomycetes</taxon>
        <taxon>Agaricomycetidae</taxon>
        <taxon>Agaricales</taxon>
        <taxon>Agaricineae</taxon>
        <taxon>Agaricaceae</taxon>
        <taxon>Agaricus</taxon>
    </lineage>
</organism>
<dbReference type="Proteomes" id="UP000629468">
    <property type="component" value="Unassembled WGS sequence"/>
</dbReference>
<protein>
    <recommendedName>
        <fullName evidence="4">Reverse transcriptase domain-containing protein</fullName>
    </recommendedName>
</protein>
<name>A0A8H7FC77_AGABI</name>
<feature type="compositionally biased region" description="Basic and acidic residues" evidence="1">
    <location>
        <begin position="353"/>
        <end position="363"/>
    </location>
</feature>
<comment type="caution">
    <text evidence="2">The sequence shown here is derived from an EMBL/GenBank/DDBJ whole genome shotgun (WGS) entry which is preliminary data.</text>
</comment>
<evidence type="ECO:0000313" key="3">
    <source>
        <dbReference type="Proteomes" id="UP000629468"/>
    </source>
</evidence>
<feature type="compositionally biased region" description="Basic and acidic residues" evidence="1">
    <location>
        <begin position="1"/>
        <end position="16"/>
    </location>
</feature>
<dbReference type="AlphaFoldDB" id="A0A8H7FC77"/>
<gene>
    <name evidence="2" type="ORF">Agabi119p4_1105</name>
</gene>